<dbReference type="PROSITE" id="PS50011">
    <property type="entry name" value="PROTEIN_KINASE_DOM"/>
    <property type="match status" value="1"/>
</dbReference>
<gene>
    <name evidence="2" type="ORF">C2G38_2018561</name>
</gene>
<dbReference type="Pfam" id="PF00069">
    <property type="entry name" value="Pkinase"/>
    <property type="match status" value="1"/>
</dbReference>
<dbReference type="AlphaFoldDB" id="A0A397UW08"/>
<protein>
    <submittedName>
        <fullName evidence="2">Kinase-like domain-containing protein</fullName>
    </submittedName>
</protein>
<dbReference type="Gene3D" id="1.10.510.10">
    <property type="entry name" value="Transferase(Phosphotransferase) domain 1"/>
    <property type="match status" value="1"/>
</dbReference>
<evidence type="ECO:0000313" key="2">
    <source>
        <dbReference type="EMBL" id="RIB14450.1"/>
    </source>
</evidence>
<organism evidence="2 3">
    <name type="scientific">Gigaspora rosea</name>
    <dbReference type="NCBI Taxonomy" id="44941"/>
    <lineage>
        <taxon>Eukaryota</taxon>
        <taxon>Fungi</taxon>
        <taxon>Fungi incertae sedis</taxon>
        <taxon>Mucoromycota</taxon>
        <taxon>Glomeromycotina</taxon>
        <taxon>Glomeromycetes</taxon>
        <taxon>Diversisporales</taxon>
        <taxon>Gigasporaceae</taxon>
        <taxon>Gigaspora</taxon>
    </lineage>
</organism>
<keyword evidence="3" id="KW-1185">Reference proteome</keyword>
<dbReference type="Proteomes" id="UP000266673">
    <property type="component" value="Unassembled WGS sequence"/>
</dbReference>
<accession>A0A397UW08</accession>
<dbReference type="SUPFAM" id="SSF56112">
    <property type="entry name" value="Protein kinase-like (PK-like)"/>
    <property type="match status" value="1"/>
</dbReference>
<keyword evidence="2" id="KW-0418">Kinase</keyword>
<comment type="caution">
    <text evidence="2">The sequence shown here is derived from an EMBL/GenBank/DDBJ whole genome shotgun (WGS) entry which is preliminary data.</text>
</comment>
<dbReference type="PANTHER" id="PTHR44329:SF214">
    <property type="entry name" value="PROTEIN KINASE DOMAIN-CONTAINING PROTEIN"/>
    <property type="match status" value="1"/>
</dbReference>
<evidence type="ECO:0000313" key="3">
    <source>
        <dbReference type="Proteomes" id="UP000266673"/>
    </source>
</evidence>
<name>A0A397UW08_9GLOM</name>
<dbReference type="OrthoDB" id="10252171at2759"/>
<dbReference type="InterPro" id="IPR011009">
    <property type="entry name" value="Kinase-like_dom_sf"/>
</dbReference>
<dbReference type="InterPro" id="IPR051681">
    <property type="entry name" value="Ser/Thr_Kinases-Pseudokinases"/>
</dbReference>
<dbReference type="InterPro" id="IPR000719">
    <property type="entry name" value="Prot_kinase_dom"/>
</dbReference>
<proteinExistence type="predicted"/>
<dbReference type="GO" id="GO:0005524">
    <property type="term" value="F:ATP binding"/>
    <property type="evidence" value="ECO:0007669"/>
    <property type="project" value="InterPro"/>
</dbReference>
<reference evidence="2 3" key="1">
    <citation type="submission" date="2018-06" db="EMBL/GenBank/DDBJ databases">
        <title>Comparative genomics reveals the genomic features of Rhizophagus irregularis, R. cerebriforme, R. diaphanum and Gigaspora rosea, and their symbiotic lifestyle signature.</title>
        <authorList>
            <person name="Morin E."/>
            <person name="San Clemente H."/>
            <person name="Chen E.C.H."/>
            <person name="De La Providencia I."/>
            <person name="Hainaut M."/>
            <person name="Kuo A."/>
            <person name="Kohler A."/>
            <person name="Murat C."/>
            <person name="Tang N."/>
            <person name="Roy S."/>
            <person name="Loubradou J."/>
            <person name="Henrissat B."/>
            <person name="Grigoriev I.V."/>
            <person name="Corradi N."/>
            <person name="Roux C."/>
            <person name="Martin F.M."/>
        </authorList>
    </citation>
    <scope>NUCLEOTIDE SEQUENCE [LARGE SCALE GENOMIC DNA]</scope>
    <source>
        <strain evidence="2 3">DAOM 194757</strain>
    </source>
</reference>
<evidence type="ECO:0000259" key="1">
    <source>
        <dbReference type="PROSITE" id="PS50011"/>
    </source>
</evidence>
<dbReference type="PANTHER" id="PTHR44329">
    <property type="entry name" value="SERINE/THREONINE-PROTEIN KINASE TNNI3K-RELATED"/>
    <property type="match status" value="1"/>
</dbReference>
<dbReference type="STRING" id="44941.A0A397UW08"/>
<feature type="domain" description="Protein kinase" evidence="1">
    <location>
        <begin position="1"/>
        <end position="151"/>
    </location>
</feature>
<dbReference type="EMBL" id="QKWP01000830">
    <property type="protein sequence ID" value="RIB14450.1"/>
    <property type="molecule type" value="Genomic_DNA"/>
</dbReference>
<keyword evidence="2" id="KW-0808">Transferase</keyword>
<dbReference type="GO" id="GO:0004674">
    <property type="term" value="F:protein serine/threonine kinase activity"/>
    <property type="evidence" value="ECO:0007669"/>
    <property type="project" value="TreeGrafter"/>
</dbReference>
<sequence>MLVLQYANCGNLQEHLRRKQKEKIYKIPWAELIKIAKEITSGLEHLHTNGIIHRDLHSKNILMDNGKVLITDFGLSKRWDDNTASGSSNNAVGVMAYVEPQCFIQNGRNFKRNENSDIYSLGVLLWELTSGIPPFKNYNFAFQIQAVLRNE</sequence>